<dbReference type="Proteomes" id="UP000008068">
    <property type="component" value="Unassembled WGS sequence"/>
</dbReference>
<evidence type="ECO:0000313" key="5">
    <source>
        <dbReference type="EMBL" id="EGT32855.1"/>
    </source>
</evidence>
<evidence type="ECO:0000256" key="2">
    <source>
        <dbReference type="SAM" id="MobiDB-lite"/>
    </source>
</evidence>
<dbReference type="InterPro" id="IPR001024">
    <property type="entry name" value="PLAT/LH2_dom"/>
</dbReference>
<dbReference type="SUPFAM" id="SSF49723">
    <property type="entry name" value="Lipase/lipooxygenase domain (PLAT/LH2 domain)"/>
    <property type="match status" value="2"/>
</dbReference>
<feature type="compositionally biased region" description="Low complexity" evidence="2">
    <location>
        <begin position="384"/>
        <end position="398"/>
    </location>
</feature>
<gene>
    <name evidence="5" type="ORF">CAEBREN_29075</name>
</gene>
<dbReference type="Pfam" id="PF03607">
    <property type="entry name" value="DCX"/>
    <property type="match status" value="2"/>
</dbReference>
<dbReference type="InterPro" id="IPR036572">
    <property type="entry name" value="Doublecortin_dom_sf"/>
</dbReference>
<feature type="region of interest" description="Disordered" evidence="2">
    <location>
        <begin position="1268"/>
        <end position="1287"/>
    </location>
</feature>
<dbReference type="FunCoup" id="G0NKA6">
    <property type="interactions" value="323"/>
</dbReference>
<evidence type="ECO:0000259" key="3">
    <source>
        <dbReference type="PROSITE" id="PS50095"/>
    </source>
</evidence>
<feature type="region of interest" description="Disordered" evidence="2">
    <location>
        <begin position="171"/>
        <end position="258"/>
    </location>
</feature>
<dbReference type="PROSITE" id="PS50309">
    <property type="entry name" value="DC"/>
    <property type="match status" value="1"/>
</dbReference>
<feature type="region of interest" description="Disordered" evidence="2">
    <location>
        <begin position="272"/>
        <end position="485"/>
    </location>
</feature>
<accession>G0NKA6</accession>
<dbReference type="STRING" id="135651.G0NKA6"/>
<dbReference type="InParanoid" id="G0NKA6"/>
<feature type="domain" description="PLAT" evidence="3">
    <location>
        <begin position="717"/>
        <end position="834"/>
    </location>
</feature>
<feature type="domain" description="PLAT" evidence="3">
    <location>
        <begin position="559"/>
        <end position="698"/>
    </location>
</feature>
<organism evidence="6">
    <name type="scientific">Caenorhabditis brenneri</name>
    <name type="common">Nematode worm</name>
    <dbReference type="NCBI Taxonomy" id="135651"/>
    <lineage>
        <taxon>Eukaryota</taxon>
        <taxon>Metazoa</taxon>
        <taxon>Ecdysozoa</taxon>
        <taxon>Nematoda</taxon>
        <taxon>Chromadorea</taxon>
        <taxon>Rhabditida</taxon>
        <taxon>Rhabditina</taxon>
        <taxon>Rhabditomorpha</taxon>
        <taxon>Rhabditoidea</taxon>
        <taxon>Rhabditidae</taxon>
        <taxon>Peloderinae</taxon>
        <taxon>Caenorhabditis</taxon>
    </lineage>
</organism>
<dbReference type="InterPro" id="IPR052970">
    <property type="entry name" value="Inner_ear_hair_cell_LOXHD"/>
</dbReference>
<feature type="compositionally biased region" description="Basic and acidic residues" evidence="2">
    <location>
        <begin position="50"/>
        <end position="59"/>
    </location>
</feature>
<dbReference type="GO" id="GO:0035556">
    <property type="term" value="P:intracellular signal transduction"/>
    <property type="evidence" value="ECO:0007669"/>
    <property type="project" value="InterPro"/>
</dbReference>
<protein>
    <recommendedName>
        <fullName evidence="7">Doublecortin domain-containing protein</fullName>
    </recommendedName>
</protein>
<name>G0NKA6_CAEBE</name>
<dbReference type="InterPro" id="IPR036392">
    <property type="entry name" value="PLAT/LH2_dom_sf"/>
</dbReference>
<dbReference type="PANTHER" id="PTHR45901:SF7">
    <property type="entry name" value="OXYGEN-REGULATED PROTEIN 1"/>
    <property type="match status" value="1"/>
</dbReference>
<comment type="caution">
    <text evidence="1">Lacks conserved residue(s) required for the propagation of feature annotation.</text>
</comment>
<keyword evidence="6" id="KW-1185">Reference proteome</keyword>
<dbReference type="InterPro" id="IPR003533">
    <property type="entry name" value="Doublecortin_dom"/>
</dbReference>
<evidence type="ECO:0008006" key="7">
    <source>
        <dbReference type="Google" id="ProtNLM"/>
    </source>
</evidence>
<feature type="compositionally biased region" description="Polar residues" evidence="2">
    <location>
        <begin position="238"/>
        <end position="250"/>
    </location>
</feature>
<proteinExistence type="predicted"/>
<feature type="region of interest" description="Disordered" evidence="2">
    <location>
        <begin position="50"/>
        <end position="72"/>
    </location>
</feature>
<feature type="compositionally biased region" description="Acidic residues" evidence="2">
    <location>
        <begin position="1271"/>
        <end position="1287"/>
    </location>
</feature>
<feature type="compositionally biased region" description="Acidic residues" evidence="2">
    <location>
        <begin position="427"/>
        <end position="441"/>
    </location>
</feature>
<feature type="region of interest" description="Disordered" evidence="2">
    <location>
        <begin position="534"/>
        <end position="553"/>
    </location>
</feature>
<feature type="domain" description="Doublecortin" evidence="4">
    <location>
        <begin position="95"/>
        <end position="162"/>
    </location>
</feature>
<dbReference type="CDD" id="cd00113">
    <property type="entry name" value="PLAT"/>
    <property type="match status" value="1"/>
</dbReference>
<reference evidence="6" key="1">
    <citation type="submission" date="2011-07" db="EMBL/GenBank/DDBJ databases">
        <authorList>
            <consortium name="Caenorhabditis brenneri Sequencing and Analysis Consortium"/>
            <person name="Wilson R.K."/>
        </authorList>
    </citation>
    <scope>NUCLEOTIDE SEQUENCE [LARGE SCALE GENOMIC DNA]</scope>
    <source>
        <strain evidence="6">PB2801</strain>
    </source>
</reference>
<feature type="compositionally biased region" description="Basic and acidic residues" evidence="2">
    <location>
        <begin position="537"/>
        <end position="553"/>
    </location>
</feature>
<feature type="compositionally biased region" description="Low complexity" evidence="2">
    <location>
        <begin position="217"/>
        <end position="231"/>
    </location>
</feature>
<evidence type="ECO:0000313" key="6">
    <source>
        <dbReference type="Proteomes" id="UP000008068"/>
    </source>
</evidence>
<dbReference type="HOGENOM" id="CLU_253364_0_0_1"/>
<dbReference type="PANTHER" id="PTHR45901">
    <property type="entry name" value="PROTEIN CBG12474"/>
    <property type="match status" value="1"/>
</dbReference>
<sequence>MITLQVRNITTPMGRTNISDLDQLQHLGRYVASSSNPPKGVDLDKIQEKYSATQRREPQRTTAGGHSYWMPTTPTLPNRVNASRILRALNLISAKQVFFVLNGKGKFYRSLINPMKMPSMEQLLEECSSHLEVAIHRLYTPEGKLITTVEEILAYDGPRIIACPRNERPLVHEKSGSNTVKLPEIHPTRYAPRQPYQKTVSDATKSSTGGSGGAGTSGSSSGNSIEKSAASTAPKDSGTGTSINSQQSDRPASMTEKKAQMIRDELRANLRKQIEQNSSSEHYSEEDMIREEESDYDHVGAGPGIQSGTSDEENETTSKLGKRKKSSKKSNGSSNRTPAHMTPSTAGSGKLSRGSGEKRLKTMSRQDTPYHETPSRQNTGDAASTSSEPKSTLSSRTSTASKAIQELSDDEDEKQGMNVDGERFQEENDDSEEEDTDDDDDSARNTPAIHTPDTRQPTAKSRLSHAGSVRSFDSDSSRAWSRISGYSDKEIILPSDEEEDPYLAYRDIGTAERERLGEAATKIQKAYKKYNEKKKKVQFEREKEKQEERERREYEEKQQQYKIEIVIGNRFGADFDTPLFVVLHGENGSSEKMYSRQKSWLFSIIDFYTERAEDEDMNEGRLMKNKQMEICITRTIMGLGQLTSIDVGHEREGYGAGTFIDKIFVTEEGKTTGRRFVFQVEKWFDSGQTDGLLERNIKLNGLLYLEAPVVKKRASKGRWEFRLHTMQSDLGGTTSNIILYGYGMNDYCAYSIKNDSLLRDPYSVSLIQIDFGTDIGSLRKVRIEIDGAGDKPNFYLEYVEAQDLDTKERCVLMFRVHNWLLVEANHGHRKWQNFREFPILSKTYDPLIARTYEGTVTLADKSLTISEEDPIYLQCFSEAIDENDIALDSSGQFPVVPTKMKNGNIHFTYKVDVVTNGHYPRIRIIPKNTKLGHDVLDGMALLEEIYDDMISHVHIDKDAFKLGQDLFIEEIQLKCGENFPHFMQYINANYDYERNHKDGPYFKQMLPIKHSDPSSSSTERKWKKSEARPVEEMSHWELLMSVDCRYGIVDRPTVVLVANDGRTFEMENLNGVFEQDDNVFLRYTLSAPNFGNPLKCRVSLEETTPMVVTRVIKMILNEVNTKTQVFFKVNKEILEYDTEELTCIYPDVGVYSMKEYEVHITTLEGGGSFRPYINIHGDNGDTGYRAFPGARNMNSNPVSELLLAAVDLKTLRTIEVWAKTGEPESWKGSIKIVENNALEYESGLLELSMNGQIAYSQLEFKRAIESFMSEGSDDEDEGEEESGEAEI</sequence>
<dbReference type="EMBL" id="GL379898">
    <property type="protein sequence ID" value="EGT32855.1"/>
    <property type="molecule type" value="Genomic_DNA"/>
</dbReference>
<dbReference type="SMART" id="SM00537">
    <property type="entry name" value="DCX"/>
    <property type="match status" value="1"/>
</dbReference>
<dbReference type="eggNOG" id="ENOG502QUWX">
    <property type="taxonomic scope" value="Eukaryota"/>
</dbReference>
<dbReference type="SUPFAM" id="SSF89837">
    <property type="entry name" value="Doublecortin (DC)"/>
    <property type="match status" value="2"/>
</dbReference>
<dbReference type="Gene3D" id="2.60.60.20">
    <property type="entry name" value="PLAT/LH2 domain"/>
    <property type="match status" value="2"/>
</dbReference>
<dbReference type="PROSITE" id="PS50095">
    <property type="entry name" value="PLAT"/>
    <property type="match status" value="2"/>
</dbReference>
<dbReference type="Gene3D" id="3.10.20.230">
    <property type="entry name" value="Doublecortin domain"/>
    <property type="match status" value="2"/>
</dbReference>
<evidence type="ECO:0000259" key="4">
    <source>
        <dbReference type="PROSITE" id="PS50309"/>
    </source>
</evidence>
<dbReference type="SMART" id="SM00308">
    <property type="entry name" value="LH2"/>
    <property type="match status" value="1"/>
</dbReference>
<dbReference type="OrthoDB" id="5322100at2759"/>
<evidence type="ECO:0000256" key="1">
    <source>
        <dbReference type="PROSITE-ProRule" id="PRU00152"/>
    </source>
</evidence>
<feature type="compositionally biased region" description="Polar residues" evidence="2">
    <location>
        <begin position="60"/>
        <end position="72"/>
    </location>
</feature>